<evidence type="ECO:0000256" key="2">
    <source>
        <dbReference type="ARBA" id="ARBA00023043"/>
    </source>
</evidence>
<dbReference type="EMBL" id="AGNL01012707">
    <property type="protein sequence ID" value="EJK67735.1"/>
    <property type="molecule type" value="Genomic_DNA"/>
</dbReference>
<dbReference type="AlphaFoldDB" id="K0SQV2"/>
<dbReference type="Proteomes" id="UP000266841">
    <property type="component" value="Unassembled WGS sequence"/>
</dbReference>
<organism evidence="3 4">
    <name type="scientific">Thalassiosira oceanica</name>
    <name type="common">Marine diatom</name>
    <dbReference type="NCBI Taxonomy" id="159749"/>
    <lineage>
        <taxon>Eukaryota</taxon>
        <taxon>Sar</taxon>
        <taxon>Stramenopiles</taxon>
        <taxon>Ochrophyta</taxon>
        <taxon>Bacillariophyta</taxon>
        <taxon>Coscinodiscophyceae</taxon>
        <taxon>Thalassiosirophycidae</taxon>
        <taxon>Thalassiosirales</taxon>
        <taxon>Thalassiosiraceae</taxon>
        <taxon>Thalassiosira</taxon>
    </lineage>
</organism>
<dbReference type="SUPFAM" id="SSF48403">
    <property type="entry name" value="Ankyrin repeat"/>
    <property type="match status" value="1"/>
</dbReference>
<dbReference type="GO" id="GO:0051017">
    <property type="term" value="P:actin filament bundle assembly"/>
    <property type="evidence" value="ECO:0007669"/>
    <property type="project" value="TreeGrafter"/>
</dbReference>
<keyword evidence="1" id="KW-0677">Repeat</keyword>
<reference evidence="3 4" key="1">
    <citation type="journal article" date="2012" name="Genome Biol.">
        <title>Genome and low-iron response of an oceanic diatom adapted to chronic iron limitation.</title>
        <authorList>
            <person name="Lommer M."/>
            <person name="Specht M."/>
            <person name="Roy A.S."/>
            <person name="Kraemer L."/>
            <person name="Andreson R."/>
            <person name="Gutowska M.A."/>
            <person name="Wolf J."/>
            <person name="Bergner S.V."/>
            <person name="Schilhabel M.B."/>
            <person name="Klostermeier U.C."/>
            <person name="Beiko R.G."/>
            <person name="Rosenstiel P."/>
            <person name="Hippler M."/>
            <person name="Laroche J."/>
        </authorList>
    </citation>
    <scope>NUCLEOTIDE SEQUENCE [LARGE SCALE GENOMIC DNA]</scope>
    <source>
        <strain evidence="3 4">CCMP1005</strain>
    </source>
</reference>
<dbReference type="OrthoDB" id="35902at2759"/>
<protein>
    <submittedName>
        <fullName evidence="3">Uncharacterized protein</fullName>
    </submittedName>
</protein>
<evidence type="ECO:0000313" key="3">
    <source>
        <dbReference type="EMBL" id="EJK67735.1"/>
    </source>
</evidence>
<dbReference type="eggNOG" id="ENOG502SS9P">
    <property type="taxonomic scope" value="Eukaryota"/>
</dbReference>
<accession>K0SQV2</accession>
<dbReference type="Pfam" id="PF12796">
    <property type="entry name" value="Ank_2"/>
    <property type="match status" value="1"/>
</dbReference>
<dbReference type="InterPro" id="IPR052420">
    <property type="entry name" value="Espin/Espin-like"/>
</dbReference>
<dbReference type="InterPro" id="IPR036770">
    <property type="entry name" value="Ankyrin_rpt-contain_sf"/>
</dbReference>
<evidence type="ECO:0000256" key="1">
    <source>
        <dbReference type="ARBA" id="ARBA00022737"/>
    </source>
</evidence>
<proteinExistence type="predicted"/>
<dbReference type="GO" id="GO:0051015">
    <property type="term" value="F:actin filament binding"/>
    <property type="evidence" value="ECO:0007669"/>
    <property type="project" value="TreeGrafter"/>
</dbReference>
<dbReference type="InterPro" id="IPR002110">
    <property type="entry name" value="Ankyrin_rpt"/>
</dbReference>
<gene>
    <name evidence="3" type="ORF">THAOC_11200</name>
</gene>
<comment type="caution">
    <text evidence="3">The sequence shown here is derived from an EMBL/GenBank/DDBJ whole genome shotgun (WGS) entry which is preliminary data.</text>
</comment>
<dbReference type="PANTHER" id="PTHR24153">
    <property type="entry name" value="ESPIN"/>
    <property type="match status" value="1"/>
</dbReference>
<evidence type="ECO:0000313" key="4">
    <source>
        <dbReference type="Proteomes" id="UP000266841"/>
    </source>
</evidence>
<dbReference type="Gene3D" id="1.25.40.20">
    <property type="entry name" value="Ankyrin repeat-containing domain"/>
    <property type="match status" value="1"/>
</dbReference>
<sequence length="247" mass="27991">MFIPGDKEEQDMWPLNIMRAEPNHDKDLHRLLDLRPWNQDERRQYDDAKVRCQIKRNPGAVAVRYSFRYRRGHTTRCSPIFRVVALGGSLKTVRACHISDRRRRVARTNEQKNTLLHVACTFRQTAEVVRWIYARDPGAVEAQNRHGLLPLHCAAARGSSAEVVRLLIGWSPEALHSKNILRETPYDAAKHAGASHEVLKLVDPNVNAVSQTFTRRISESLASLTSCWGGVEARNEGGVAPTRRCSL</sequence>
<keyword evidence="4" id="KW-1185">Reference proteome</keyword>
<dbReference type="GO" id="GO:0005737">
    <property type="term" value="C:cytoplasm"/>
    <property type="evidence" value="ECO:0007669"/>
    <property type="project" value="TreeGrafter"/>
</dbReference>
<name>K0SQV2_THAOC</name>
<dbReference type="PANTHER" id="PTHR24153:SF8">
    <property type="entry name" value="FORKED, ISOFORM F"/>
    <property type="match status" value="1"/>
</dbReference>
<keyword evidence="2" id="KW-0040">ANK repeat</keyword>